<evidence type="ECO:0000256" key="3">
    <source>
        <dbReference type="ARBA" id="ARBA00022722"/>
    </source>
</evidence>
<dbReference type="GO" id="GO:0046872">
    <property type="term" value="F:metal ion binding"/>
    <property type="evidence" value="ECO:0007669"/>
    <property type="project" value="UniProtKB-KW"/>
</dbReference>
<dbReference type="PANTHER" id="PTHR33653:SF1">
    <property type="entry name" value="RIBONUCLEASE VAPC2"/>
    <property type="match status" value="1"/>
</dbReference>
<dbReference type="AlphaFoldDB" id="A0A2H0KBK4"/>
<comment type="caution">
    <text evidence="9">The sequence shown here is derived from an EMBL/GenBank/DDBJ whole genome shotgun (WGS) entry which is preliminary data.</text>
</comment>
<evidence type="ECO:0000259" key="8">
    <source>
        <dbReference type="Pfam" id="PF01850"/>
    </source>
</evidence>
<evidence type="ECO:0000256" key="2">
    <source>
        <dbReference type="ARBA" id="ARBA00022649"/>
    </source>
</evidence>
<keyword evidence="4" id="KW-0479">Metal-binding</keyword>
<feature type="domain" description="PIN" evidence="8">
    <location>
        <begin position="3"/>
        <end position="114"/>
    </location>
</feature>
<dbReference type="Gene3D" id="3.40.50.1010">
    <property type="entry name" value="5'-nuclease"/>
    <property type="match status" value="1"/>
</dbReference>
<dbReference type="GO" id="GO:0004518">
    <property type="term" value="F:nuclease activity"/>
    <property type="evidence" value="ECO:0007669"/>
    <property type="project" value="UniProtKB-KW"/>
</dbReference>
<evidence type="ECO:0000313" key="10">
    <source>
        <dbReference type="Proteomes" id="UP000229342"/>
    </source>
</evidence>
<dbReference type="InterPro" id="IPR029060">
    <property type="entry name" value="PIN-like_dom_sf"/>
</dbReference>
<dbReference type="PANTHER" id="PTHR33653">
    <property type="entry name" value="RIBONUCLEASE VAPC2"/>
    <property type="match status" value="1"/>
</dbReference>
<comment type="cofactor">
    <cofactor evidence="1">
        <name>Mg(2+)</name>
        <dbReference type="ChEBI" id="CHEBI:18420"/>
    </cofactor>
</comment>
<dbReference type="SUPFAM" id="SSF88723">
    <property type="entry name" value="PIN domain-like"/>
    <property type="match status" value="1"/>
</dbReference>
<organism evidence="9 10">
    <name type="scientific">Candidatus Taylorbacteria bacterium CG11_big_fil_rev_8_21_14_0_20_46_11</name>
    <dbReference type="NCBI Taxonomy" id="1975025"/>
    <lineage>
        <taxon>Bacteria</taxon>
        <taxon>Candidatus Tayloriibacteriota</taxon>
    </lineage>
</organism>
<proteinExistence type="inferred from homology"/>
<dbReference type="Pfam" id="PF01850">
    <property type="entry name" value="PIN"/>
    <property type="match status" value="1"/>
</dbReference>
<name>A0A2H0KBK4_9BACT</name>
<keyword evidence="2" id="KW-1277">Toxin-antitoxin system</keyword>
<protein>
    <recommendedName>
        <fullName evidence="8">PIN domain-containing protein</fullName>
    </recommendedName>
</protein>
<evidence type="ECO:0000313" key="9">
    <source>
        <dbReference type="EMBL" id="PIQ68642.1"/>
    </source>
</evidence>
<dbReference type="EMBL" id="PCVG01000037">
    <property type="protein sequence ID" value="PIQ68642.1"/>
    <property type="molecule type" value="Genomic_DNA"/>
</dbReference>
<evidence type="ECO:0000256" key="7">
    <source>
        <dbReference type="ARBA" id="ARBA00038093"/>
    </source>
</evidence>
<keyword evidence="5" id="KW-0378">Hydrolase</keyword>
<reference evidence="9 10" key="1">
    <citation type="submission" date="2017-09" db="EMBL/GenBank/DDBJ databases">
        <title>Depth-based differentiation of microbial function through sediment-hosted aquifers and enrichment of novel symbionts in the deep terrestrial subsurface.</title>
        <authorList>
            <person name="Probst A.J."/>
            <person name="Ladd B."/>
            <person name="Jarett J.K."/>
            <person name="Geller-Mcgrath D.E."/>
            <person name="Sieber C.M."/>
            <person name="Emerson J.B."/>
            <person name="Anantharaman K."/>
            <person name="Thomas B.C."/>
            <person name="Malmstrom R."/>
            <person name="Stieglmeier M."/>
            <person name="Klingl A."/>
            <person name="Woyke T."/>
            <person name="Ryan C.M."/>
            <person name="Banfield J.F."/>
        </authorList>
    </citation>
    <scope>NUCLEOTIDE SEQUENCE [LARGE SCALE GENOMIC DNA]</scope>
    <source>
        <strain evidence="9">CG11_big_fil_rev_8_21_14_0_20_46_11</strain>
    </source>
</reference>
<dbReference type="InterPro" id="IPR050556">
    <property type="entry name" value="Type_II_TA_system_RNase"/>
</dbReference>
<evidence type="ECO:0000256" key="6">
    <source>
        <dbReference type="ARBA" id="ARBA00022842"/>
    </source>
</evidence>
<accession>A0A2H0KBK4</accession>
<evidence type="ECO:0000256" key="4">
    <source>
        <dbReference type="ARBA" id="ARBA00022723"/>
    </source>
</evidence>
<gene>
    <name evidence="9" type="ORF">COV91_03050</name>
</gene>
<evidence type="ECO:0000256" key="1">
    <source>
        <dbReference type="ARBA" id="ARBA00001946"/>
    </source>
</evidence>
<dbReference type="Proteomes" id="UP000229342">
    <property type="component" value="Unassembled WGS sequence"/>
</dbReference>
<dbReference type="GO" id="GO:0016787">
    <property type="term" value="F:hydrolase activity"/>
    <property type="evidence" value="ECO:0007669"/>
    <property type="project" value="UniProtKB-KW"/>
</dbReference>
<evidence type="ECO:0000256" key="5">
    <source>
        <dbReference type="ARBA" id="ARBA00022801"/>
    </source>
</evidence>
<comment type="similarity">
    <text evidence="7">Belongs to the PINc/VapC protein family.</text>
</comment>
<keyword evidence="6" id="KW-0460">Magnesium</keyword>
<sequence>MYTLDTNILIYHAASEPFATSFFEERHGDVFYVPSIAIAEFLSYPLINEIAVSAFRSFISQTIIVNLDVRVAELAAEVRKKYHVKLLDAVVAATAFSTNSVLVTKDAHFKKIKGLPLFEF</sequence>
<dbReference type="InterPro" id="IPR002716">
    <property type="entry name" value="PIN_dom"/>
</dbReference>
<keyword evidence="3" id="KW-0540">Nuclease</keyword>